<evidence type="ECO:0000313" key="4">
    <source>
        <dbReference type="Proteomes" id="UP000215914"/>
    </source>
</evidence>
<evidence type="ECO:0000313" key="2">
    <source>
        <dbReference type="EMBL" id="KAF5821227.1"/>
    </source>
</evidence>
<accession>A0A251V3H9</accession>
<dbReference type="AlphaFoldDB" id="A0A251V3H9"/>
<feature type="transmembrane region" description="Helical" evidence="1">
    <location>
        <begin position="9"/>
        <end position="27"/>
    </location>
</feature>
<keyword evidence="1" id="KW-0472">Membrane</keyword>
<evidence type="ECO:0000313" key="3">
    <source>
        <dbReference type="EMBL" id="OTG30178.1"/>
    </source>
</evidence>
<reference evidence="3" key="2">
    <citation type="submission" date="2017-02" db="EMBL/GenBank/DDBJ databases">
        <title>Sunflower complete genome.</title>
        <authorList>
            <person name="Langlade N."/>
            <person name="Munos S."/>
        </authorList>
    </citation>
    <scope>NUCLEOTIDE SEQUENCE [LARGE SCALE GENOMIC DNA]</scope>
    <source>
        <tissue evidence="3">Leaves</tissue>
    </source>
</reference>
<gene>
    <name evidence="3" type="ORF">HannXRQ_Chr03g0061601</name>
    <name evidence="2" type="ORF">HanXRQr2_Chr01g0011341</name>
</gene>
<dbReference type="EMBL" id="CM007892">
    <property type="protein sequence ID" value="OTG30178.1"/>
    <property type="molecule type" value="Genomic_DNA"/>
</dbReference>
<protein>
    <submittedName>
        <fullName evidence="3">Uncharacterized protein</fullName>
    </submittedName>
</protein>
<dbReference type="Gramene" id="mRNA:HanXRQr2_Chr01g0011341">
    <property type="protein sequence ID" value="mRNA:HanXRQr2_Chr01g0011341"/>
    <property type="gene ID" value="HanXRQr2_Chr01g0011341"/>
</dbReference>
<organism evidence="3 4">
    <name type="scientific">Helianthus annuus</name>
    <name type="common">Common sunflower</name>
    <dbReference type="NCBI Taxonomy" id="4232"/>
    <lineage>
        <taxon>Eukaryota</taxon>
        <taxon>Viridiplantae</taxon>
        <taxon>Streptophyta</taxon>
        <taxon>Embryophyta</taxon>
        <taxon>Tracheophyta</taxon>
        <taxon>Spermatophyta</taxon>
        <taxon>Magnoliopsida</taxon>
        <taxon>eudicotyledons</taxon>
        <taxon>Gunneridae</taxon>
        <taxon>Pentapetalae</taxon>
        <taxon>asterids</taxon>
        <taxon>campanulids</taxon>
        <taxon>Asterales</taxon>
        <taxon>Asteraceae</taxon>
        <taxon>Asteroideae</taxon>
        <taxon>Heliantheae alliance</taxon>
        <taxon>Heliantheae</taxon>
        <taxon>Helianthus</taxon>
    </lineage>
</organism>
<reference evidence="2" key="3">
    <citation type="submission" date="2020-06" db="EMBL/GenBank/DDBJ databases">
        <title>Helianthus annuus Genome sequencing and assembly Release 2.</title>
        <authorList>
            <person name="Gouzy J."/>
            <person name="Langlade N."/>
            <person name="Munos S."/>
        </authorList>
    </citation>
    <scope>NUCLEOTIDE SEQUENCE</scope>
    <source>
        <tissue evidence="2">Leaves</tissue>
    </source>
</reference>
<evidence type="ECO:0000256" key="1">
    <source>
        <dbReference type="SAM" id="Phobius"/>
    </source>
</evidence>
<name>A0A251V3H9_HELAN</name>
<feature type="transmembrane region" description="Helical" evidence="1">
    <location>
        <begin position="47"/>
        <end position="66"/>
    </location>
</feature>
<keyword evidence="4" id="KW-1185">Reference proteome</keyword>
<keyword evidence="1" id="KW-0812">Transmembrane</keyword>
<dbReference type="InParanoid" id="A0A251V3H9"/>
<sequence>MSGASIEPYTVLLIQTLIFPHSLSLSLANMATRMNVPSVLIFDKDSFFLVVFFIKICGCSLFFVNLS</sequence>
<dbReference type="Proteomes" id="UP000215914">
    <property type="component" value="Chromosome 3"/>
</dbReference>
<reference evidence="2 4" key="1">
    <citation type="journal article" date="2017" name="Nature">
        <title>The sunflower genome provides insights into oil metabolism, flowering and Asterid evolution.</title>
        <authorList>
            <person name="Badouin H."/>
            <person name="Gouzy J."/>
            <person name="Grassa C.J."/>
            <person name="Murat F."/>
            <person name="Staton S.E."/>
            <person name="Cottret L."/>
            <person name="Lelandais-Briere C."/>
            <person name="Owens G.L."/>
            <person name="Carrere S."/>
            <person name="Mayjonade B."/>
            <person name="Legrand L."/>
            <person name="Gill N."/>
            <person name="Kane N.C."/>
            <person name="Bowers J.E."/>
            <person name="Hubner S."/>
            <person name="Bellec A."/>
            <person name="Berard A."/>
            <person name="Berges H."/>
            <person name="Blanchet N."/>
            <person name="Boniface M.C."/>
            <person name="Brunel D."/>
            <person name="Catrice O."/>
            <person name="Chaidir N."/>
            <person name="Claudel C."/>
            <person name="Donnadieu C."/>
            <person name="Faraut T."/>
            <person name="Fievet G."/>
            <person name="Helmstetter N."/>
            <person name="King M."/>
            <person name="Knapp S.J."/>
            <person name="Lai Z."/>
            <person name="Le Paslier M.C."/>
            <person name="Lippi Y."/>
            <person name="Lorenzon L."/>
            <person name="Mandel J.R."/>
            <person name="Marage G."/>
            <person name="Marchand G."/>
            <person name="Marquand E."/>
            <person name="Bret-Mestries E."/>
            <person name="Morien E."/>
            <person name="Nambeesan S."/>
            <person name="Nguyen T."/>
            <person name="Pegot-Espagnet P."/>
            <person name="Pouilly N."/>
            <person name="Raftis F."/>
            <person name="Sallet E."/>
            <person name="Schiex T."/>
            <person name="Thomas J."/>
            <person name="Vandecasteele C."/>
            <person name="Vares D."/>
            <person name="Vear F."/>
            <person name="Vautrin S."/>
            <person name="Crespi M."/>
            <person name="Mangin B."/>
            <person name="Burke J.M."/>
            <person name="Salse J."/>
            <person name="Munos S."/>
            <person name="Vincourt P."/>
            <person name="Rieseberg L.H."/>
            <person name="Langlade N.B."/>
        </authorList>
    </citation>
    <scope>NUCLEOTIDE SEQUENCE [LARGE SCALE GENOMIC DNA]</scope>
    <source>
        <strain evidence="4">cv. SF193</strain>
        <tissue evidence="2">Leaves</tissue>
    </source>
</reference>
<dbReference type="EMBL" id="MNCJ02000316">
    <property type="protein sequence ID" value="KAF5821227.1"/>
    <property type="molecule type" value="Genomic_DNA"/>
</dbReference>
<proteinExistence type="predicted"/>
<keyword evidence="1" id="KW-1133">Transmembrane helix</keyword>